<dbReference type="Proteomes" id="UP000225108">
    <property type="component" value="Unassembled WGS sequence"/>
</dbReference>
<evidence type="ECO:0000313" key="1">
    <source>
        <dbReference type="EMBL" id="PHV65457.1"/>
    </source>
</evidence>
<accession>A0A2G3PI16</accession>
<protein>
    <recommendedName>
        <fullName evidence="3">SRPBCC family protein</fullName>
    </recommendedName>
</protein>
<sequence length="209" mass="22697">MEVVLESIVGAVQIAGAFLGRPSRAVRARFGATPAEAERTFPGDELVPIPSWSYTHAIDVAATPERVWPWLVQIGQSRAGFYSYRGLENIAGCRIHNTTEIRQEFQNLAIGDEVKLHPRAPGLEVKAVEPGRSLVLFGGTAGSADASVWAFHLVDTGDGRSRLIERGRYAHGDRFGSRLAFGPTLLEPVSFVMSRKMLSSIAELATIVP</sequence>
<name>A0A2G3PI16_WILMA</name>
<gene>
    <name evidence="1" type="ORF">CSW57_16955</name>
</gene>
<dbReference type="Gene3D" id="3.30.530.20">
    <property type="match status" value="1"/>
</dbReference>
<evidence type="ECO:0000313" key="2">
    <source>
        <dbReference type="Proteomes" id="UP000225108"/>
    </source>
</evidence>
<dbReference type="InterPro" id="IPR023393">
    <property type="entry name" value="START-like_dom_sf"/>
</dbReference>
<organism evidence="1 2">
    <name type="scientific">Williamsia marianensis</name>
    <dbReference type="NCBI Taxonomy" id="85044"/>
    <lineage>
        <taxon>Bacteria</taxon>
        <taxon>Bacillati</taxon>
        <taxon>Actinomycetota</taxon>
        <taxon>Actinomycetes</taxon>
        <taxon>Mycobacteriales</taxon>
        <taxon>Nocardiaceae</taxon>
        <taxon>Williamsia</taxon>
    </lineage>
</organism>
<reference evidence="1 2" key="1">
    <citation type="submission" date="2017-10" db="EMBL/GenBank/DDBJ databases">
        <title>The draft genome sequence of Williamsia sp. BULT 1.1 isolated from the semi-arid grassland soils from South Africa.</title>
        <authorList>
            <person name="Kabwe M.H."/>
            <person name="Govender N."/>
            <person name="Mutseka Lunga P."/>
            <person name="Vikram S."/>
            <person name="Makhalanyane T.P."/>
        </authorList>
    </citation>
    <scope>NUCLEOTIDE SEQUENCE [LARGE SCALE GENOMIC DNA]</scope>
    <source>
        <strain evidence="1 2">BULT 1.1</strain>
    </source>
</reference>
<dbReference type="RefSeq" id="WP_099383845.1">
    <property type="nucleotide sequence ID" value="NZ_PEBD01000010.1"/>
</dbReference>
<dbReference type="AlphaFoldDB" id="A0A2G3PI16"/>
<dbReference type="SUPFAM" id="SSF55961">
    <property type="entry name" value="Bet v1-like"/>
    <property type="match status" value="1"/>
</dbReference>
<evidence type="ECO:0008006" key="3">
    <source>
        <dbReference type="Google" id="ProtNLM"/>
    </source>
</evidence>
<proteinExistence type="predicted"/>
<dbReference type="EMBL" id="PEBD01000010">
    <property type="protein sequence ID" value="PHV65457.1"/>
    <property type="molecule type" value="Genomic_DNA"/>
</dbReference>
<comment type="caution">
    <text evidence="1">The sequence shown here is derived from an EMBL/GenBank/DDBJ whole genome shotgun (WGS) entry which is preliminary data.</text>
</comment>